<dbReference type="Proteomes" id="UP001215598">
    <property type="component" value="Unassembled WGS sequence"/>
</dbReference>
<comment type="caution">
    <text evidence="1">The sequence shown here is derived from an EMBL/GenBank/DDBJ whole genome shotgun (WGS) entry which is preliminary data.</text>
</comment>
<name>A0AAD7J5D7_9AGAR</name>
<reference evidence="1" key="1">
    <citation type="submission" date="2023-03" db="EMBL/GenBank/DDBJ databases">
        <title>Massive genome expansion in bonnet fungi (Mycena s.s.) driven by repeated elements and novel gene families across ecological guilds.</title>
        <authorList>
            <consortium name="Lawrence Berkeley National Laboratory"/>
            <person name="Harder C.B."/>
            <person name="Miyauchi S."/>
            <person name="Viragh M."/>
            <person name="Kuo A."/>
            <person name="Thoen E."/>
            <person name="Andreopoulos B."/>
            <person name="Lu D."/>
            <person name="Skrede I."/>
            <person name="Drula E."/>
            <person name="Henrissat B."/>
            <person name="Morin E."/>
            <person name="Kohler A."/>
            <person name="Barry K."/>
            <person name="LaButti K."/>
            <person name="Morin E."/>
            <person name="Salamov A."/>
            <person name="Lipzen A."/>
            <person name="Mereny Z."/>
            <person name="Hegedus B."/>
            <person name="Baldrian P."/>
            <person name="Stursova M."/>
            <person name="Weitz H."/>
            <person name="Taylor A."/>
            <person name="Grigoriev I.V."/>
            <person name="Nagy L.G."/>
            <person name="Martin F."/>
            <person name="Kauserud H."/>
        </authorList>
    </citation>
    <scope>NUCLEOTIDE SEQUENCE</scope>
    <source>
        <strain evidence="1">CBHHK182m</strain>
    </source>
</reference>
<dbReference type="AlphaFoldDB" id="A0AAD7J5D7"/>
<accession>A0AAD7J5D7</accession>
<proteinExistence type="predicted"/>
<organism evidence="1 2">
    <name type="scientific">Mycena metata</name>
    <dbReference type="NCBI Taxonomy" id="1033252"/>
    <lineage>
        <taxon>Eukaryota</taxon>
        <taxon>Fungi</taxon>
        <taxon>Dikarya</taxon>
        <taxon>Basidiomycota</taxon>
        <taxon>Agaricomycotina</taxon>
        <taxon>Agaricomycetes</taxon>
        <taxon>Agaricomycetidae</taxon>
        <taxon>Agaricales</taxon>
        <taxon>Marasmiineae</taxon>
        <taxon>Mycenaceae</taxon>
        <taxon>Mycena</taxon>
    </lineage>
</organism>
<evidence type="ECO:0000313" key="1">
    <source>
        <dbReference type="EMBL" id="KAJ7757532.1"/>
    </source>
</evidence>
<sequence>MSFALNHEALPSELWLEIFAHLNERSYTTSYTPFQPLPGVGSEGDVKSAYTTVVLVCRNWHDWAISSLYRNLKIPDSHSMWTRNHPEYGRWVRRAILPSSLTLFASQASLSVEILGLCPNIEVLIRPQLSQFRFEFDPLCLQLPSLKRLEWWNGFNSLLSVLSAAPNLEYLFVGLAGFQAVNSIPAHAPGYTSPQPAHIAARERDRRGQQIFRSRHLKVVPSGPRYFGGKWANELEPGLDITRVTTPGCRAQQAPHILSSWLPDSM</sequence>
<protein>
    <submittedName>
        <fullName evidence="1">Uncharacterized protein</fullName>
    </submittedName>
</protein>
<dbReference type="Gene3D" id="1.20.1280.50">
    <property type="match status" value="1"/>
</dbReference>
<keyword evidence="2" id="KW-1185">Reference proteome</keyword>
<evidence type="ECO:0000313" key="2">
    <source>
        <dbReference type="Proteomes" id="UP001215598"/>
    </source>
</evidence>
<gene>
    <name evidence="1" type="ORF">B0H16DRAFT_666522</name>
</gene>
<dbReference type="EMBL" id="JARKIB010000044">
    <property type="protein sequence ID" value="KAJ7757532.1"/>
    <property type="molecule type" value="Genomic_DNA"/>
</dbReference>